<dbReference type="PANTHER" id="PTHR30371">
    <property type="entry name" value="SEC-INDEPENDENT PROTEIN TRANSLOCASE PROTEIN TATC"/>
    <property type="match status" value="1"/>
</dbReference>
<dbReference type="PRINTS" id="PR01840">
    <property type="entry name" value="TATCFAMILY"/>
</dbReference>
<feature type="transmembrane region" description="Helical" evidence="5">
    <location>
        <begin position="234"/>
        <end position="254"/>
    </location>
</feature>
<protein>
    <submittedName>
        <fullName evidence="6">Twin arginine-targeting protein translocase TatC</fullName>
    </submittedName>
</protein>
<keyword evidence="3 5" id="KW-1133">Transmembrane helix</keyword>
<dbReference type="EMBL" id="CZKB01000009">
    <property type="protein sequence ID" value="CUR59269.1"/>
    <property type="molecule type" value="Genomic_DNA"/>
</dbReference>
<organism evidence="6">
    <name type="scientific">metagenome</name>
    <dbReference type="NCBI Taxonomy" id="256318"/>
    <lineage>
        <taxon>unclassified sequences</taxon>
        <taxon>metagenomes</taxon>
    </lineage>
</organism>
<evidence type="ECO:0000256" key="5">
    <source>
        <dbReference type="SAM" id="Phobius"/>
    </source>
</evidence>
<evidence type="ECO:0000256" key="3">
    <source>
        <dbReference type="ARBA" id="ARBA00022989"/>
    </source>
</evidence>
<proteinExistence type="inferred from homology"/>
<dbReference type="GO" id="GO:0065002">
    <property type="term" value="P:intracellular protein transmembrane transport"/>
    <property type="evidence" value="ECO:0007669"/>
    <property type="project" value="TreeGrafter"/>
</dbReference>
<feature type="transmembrane region" description="Helical" evidence="5">
    <location>
        <begin position="37"/>
        <end position="58"/>
    </location>
</feature>
<dbReference type="GO" id="GO:0009977">
    <property type="term" value="F:proton motive force dependent protein transmembrane transporter activity"/>
    <property type="evidence" value="ECO:0007669"/>
    <property type="project" value="TreeGrafter"/>
</dbReference>
<comment type="subcellular location">
    <subcellularLocation>
        <location evidence="1">Membrane</location>
        <topology evidence="1">Multi-pass membrane protein</topology>
    </subcellularLocation>
</comment>
<feature type="transmembrane region" description="Helical" evidence="5">
    <location>
        <begin position="174"/>
        <end position="200"/>
    </location>
</feature>
<feature type="transmembrane region" description="Helical" evidence="5">
    <location>
        <begin position="89"/>
        <end position="110"/>
    </location>
</feature>
<evidence type="ECO:0000256" key="1">
    <source>
        <dbReference type="ARBA" id="ARBA00004141"/>
    </source>
</evidence>
<dbReference type="InterPro" id="IPR002033">
    <property type="entry name" value="TatC"/>
</dbReference>
<accession>A0A2P2CBB6</accession>
<dbReference type="PANTHER" id="PTHR30371:SF0">
    <property type="entry name" value="SEC-INDEPENDENT PROTEIN TRANSLOCASE PROTEIN TATC, CHLOROPLASTIC-RELATED"/>
    <property type="match status" value="1"/>
</dbReference>
<dbReference type="NCBIfam" id="TIGR00945">
    <property type="entry name" value="tatC"/>
    <property type="match status" value="1"/>
</dbReference>
<dbReference type="AlphaFoldDB" id="A0A2P2CBB6"/>
<feature type="transmembrane region" description="Helical" evidence="5">
    <location>
        <begin position="212"/>
        <end position="228"/>
    </location>
</feature>
<dbReference type="GO" id="GO:0043953">
    <property type="term" value="P:protein transport by the Tat complex"/>
    <property type="evidence" value="ECO:0007669"/>
    <property type="project" value="TreeGrafter"/>
</dbReference>
<feature type="transmembrane region" description="Helical" evidence="5">
    <location>
        <begin position="130"/>
        <end position="154"/>
    </location>
</feature>
<reference evidence="6" key="1">
    <citation type="submission" date="2015-08" db="EMBL/GenBank/DDBJ databases">
        <authorList>
            <person name="Babu N.S."/>
            <person name="Beckwith C.J."/>
            <person name="Beseler K.G."/>
            <person name="Brison A."/>
            <person name="Carone J.V."/>
            <person name="Caskin T.P."/>
            <person name="Diamond M."/>
            <person name="Durham M.E."/>
            <person name="Foxe J.M."/>
            <person name="Go M."/>
            <person name="Henderson B.A."/>
            <person name="Jones I.B."/>
            <person name="McGettigan J.A."/>
            <person name="Micheletti S.J."/>
            <person name="Nasrallah M.E."/>
            <person name="Ortiz D."/>
            <person name="Piller C.R."/>
            <person name="Privatt S.R."/>
            <person name="Schneider S.L."/>
            <person name="Sharp S."/>
            <person name="Smith T.C."/>
            <person name="Stanton J.D."/>
            <person name="Ullery H.E."/>
            <person name="Wilson R.J."/>
            <person name="Serrano M.G."/>
            <person name="Buck G."/>
            <person name="Lee V."/>
            <person name="Wang Y."/>
            <person name="Carvalho R."/>
            <person name="Voegtly L."/>
            <person name="Shi R."/>
            <person name="Duckworth R."/>
            <person name="Johnson A."/>
            <person name="Loviza R."/>
            <person name="Walstead R."/>
            <person name="Shah Z."/>
            <person name="Kiflezghi M."/>
            <person name="Wade K."/>
            <person name="Ball S.L."/>
            <person name="Bradley K.W."/>
            <person name="Asai D.J."/>
            <person name="Bowman C.A."/>
            <person name="Russell D.A."/>
            <person name="Pope W.H."/>
            <person name="Jacobs-Sera D."/>
            <person name="Hendrix R.W."/>
            <person name="Hatfull G.F."/>
        </authorList>
    </citation>
    <scope>NUCLEOTIDE SEQUENCE</scope>
</reference>
<dbReference type="GO" id="GO:0033281">
    <property type="term" value="C:TAT protein transport complex"/>
    <property type="evidence" value="ECO:0007669"/>
    <property type="project" value="TreeGrafter"/>
</dbReference>
<evidence type="ECO:0000313" key="6">
    <source>
        <dbReference type="EMBL" id="CUR59269.1"/>
    </source>
</evidence>
<evidence type="ECO:0000256" key="4">
    <source>
        <dbReference type="ARBA" id="ARBA00023136"/>
    </source>
</evidence>
<gene>
    <name evidence="6" type="ORF">NOCA1170144</name>
</gene>
<keyword evidence="4 5" id="KW-0472">Membrane</keyword>
<dbReference type="HAMAP" id="MF_00902">
    <property type="entry name" value="TatC"/>
    <property type="match status" value="1"/>
</dbReference>
<dbReference type="Pfam" id="PF00902">
    <property type="entry name" value="TatC"/>
    <property type="match status" value="1"/>
</dbReference>
<evidence type="ECO:0000256" key="2">
    <source>
        <dbReference type="ARBA" id="ARBA00022692"/>
    </source>
</evidence>
<sequence length="278" mass="30324">MRIAGLVGLFNGRPHHAVGPDGRMALSDHFREFRARLLRCLLVFSVALVVAILFRHAIYDAVYGPYQDAQKTLTKGTSIATTSGAGAGLLLWLTLCGFAAAIVTAPYWLYQVWAFVLPGLYAQERKMSRVFVAVAGPLFITGVVLGYVTLPIALEVLIGFNPDGVTNLIDFNDYLQFFTRTLFVFGLAFNIPVFVVLLNFAGVVKGSALKAYRPWIVIGTFVFAAVATPSADPFTMTLMAVPMVLLFFASEAIARINDRRRAGRSVNRGLGPDELSPL</sequence>
<name>A0A2P2CBB6_9ZZZZ</name>
<keyword evidence="2 5" id="KW-0812">Transmembrane</keyword>